<evidence type="ECO:0000256" key="2">
    <source>
        <dbReference type="SAM" id="Phobius"/>
    </source>
</evidence>
<keyword evidence="2" id="KW-1133">Transmembrane helix</keyword>
<sequence length="526" mass="59124">MQNTDPNYDESNWLGKRIQEYSAKANLNNTVLARLVGMKDTKSVSGWIHGKYAPDEKNTYKLIGLFMSRKVITTLVEAEELWQLAADQNNYKGYKERFEAEQIQYEEAKTEPTPIGKSESTAISKVTDAPLLVLPENEIDQIQSVESDAQANRVLAEIEPEETTLLREEEPEANSSLSLRLEPSPKPVPRRQGGFFIQRWNATSIAITGSIIFVAATLGILALVLSPGITPISSFTPTIVDNMAFIPEGNFIQGSTLEELQKFDALCLKVPKPDCMLDFFTDELVADPKPGLPHRQVYLSAFYIDIYEVTNAQFERFVKETNYFTTAEKTGQSGVFNNNTNQYAIVNWANWNMPGGPGTTSISQPRYPVVHVSFEDAQNFCAWDKKRLPTDAEWEKAARGPSGNLYPWGNDWNPDAGNWVEILSNGDTQVRGLEEVGKFPVGKSYYGLYDMLGNVSEWIADEYNPDFYRTAPTRNPFNAPQDTQKVQHSKRGGGWATRPGYLHAAWRIDRPDTTNDTLGFRCARNP</sequence>
<feature type="compositionally biased region" description="Polar residues" evidence="1">
    <location>
        <begin position="475"/>
        <end position="486"/>
    </location>
</feature>
<name>A0A8T7M3B5_9CHLR</name>
<keyword evidence="2" id="KW-0812">Transmembrane</keyword>
<proteinExistence type="predicted"/>
<organism evidence="4 6">
    <name type="scientific">Candidatus Chlorohelix allophototropha</name>
    <dbReference type="NCBI Taxonomy" id="3003348"/>
    <lineage>
        <taxon>Bacteria</taxon>
        <taxon>Bacillati</taxon>
        <taxon>Chloroflexota</taxon>
        <taxon>Chloroflexia</taxon>
        <taxon>Candidatus Chloroheliales</taxon>
        <taxon>Candidatus Chloroheliaceae</taxon>
        <taxon>Candidatus Chlorohelix</taxon>
    </lineage>
</organism>
<keyword evidence="7" id="KW-1185">Reference proteome</keyword>
<dbReference type="Gene3D" id="3.90.1580.10">
    <property type="entry name" value="paralog of FGE (formylglycine-generating enzyme)"/>
    <property type="match status" value="1"/>
</dbReference>
<feature type="region of interest" description="Disordered" evidence="1">
    <location>
        <begin position="475"/>
        <end position="496"/>
    </location>
</feature>
<dbReference type="InterPro" id="IPR005532">
    <property type="entry name" value="SUMF_dom"/>
</dbReference>
<dbReference type="GO" id="GO:0120147">
    <property type="term" value="F:formylglycine-generating oxidase activity"/>
    <property type="evidence" value="ECO:0007669"/>
    <property type="project" value="TreeGrafter"/>
</dbReference>
<accession>A0A8T7M3B5</accession>
<dbReference type="InterPro" id="IPR051043">
    <property type="entry name" value="Sulfatase_Mod_Factor_Kinase"/>
</dbReference>
<feature type="transmembrane region" description="Helical" evidence="2">
    <location>
        <begin position="200"/>
        <end position="225"/>
    </location>
</feature>
<evidence type="ECO:0000313" key="4">
    <source>
        <dbReference type="EMBL" id="NWJ45665.1"/>
    </source>
</evidence>
<evidence type="ECO:0000259" key="3">
    <source>
        <dbReference type="Pfam" id="PF03781"/>
    </source>
</evidence>
<evidence type="ECO:0000313" key="7">
    <source>
        <dbReference type="Proteomes" id="UP001431572"/>
    </source>
</evidence>
<dbReference type="PANTHER" id="PTHR23150:SF19">
    <property type="entry name" value="FORMYLGLYCINE-GENERATING ENZYME"/>
    <property type="match status" value="1"/>
</dbReference>
<dbReference type="InterPro" id="IPR042095">
    <property type="entry name" value="SUMF_sf"/>
</dbReference>
<dbReference type="Proteomes" id="UP001431572">
    <property type="component" value="Chromosome 1"/>
</dbReference>
<protein>
    <submittedName>
        <fullName evidence="5">Formylglycine-generating enzyme family protein</fullName>
    </submittedName>
    <submittedName>
        <fullName evidence="4">SUMF1/EgtB/PvdO family nonheme iron enzyme</fullName>
    </submittedName>
</protein>
<reference evidence="4 6" key="1">
    <citation type="submission" date="2020-06" db="EMBL/GenBank/DDBJ databases">
        <title>Anoxygenic phototrophic Chloroflexota member uses a Type I reaction center.</title>
        <authorList>
            <person name="Tsuji J.M."/>
            <person name="Shaw N.A."/>
            <person name="Nagashima S."/>
            <person name="Venkiteswaran J."/>
            <person name="Schiff S.L."/>
            <person name="Hanada S."/>
            <person name="Tank M."/>
            <person name="Neufeld J.D."/>
        </authorList>
    </citation>
    <scope>NUCLEOTIDE SEQUENCE [LARGE SCALE GENOMIC DNA]</scope>
    <source>
        <strain evidence="4">L227-S17</strain>
    </source>
</reference>
<evidence type="ECO:0000256" key="1">
    <source>
        <dbReference type="SAM" id="MobiDB-lite"/>
    </source>
</evidence>
<dbReference type="InterPro" id="IPR016187">
    <property type="entry name" value="CTDL_fold"/>
</dbReference>
<dbReference type="Pfam" id="PF03781">
    <property type="entry name" value="FGE-sulfatase"/>
    <property type="match status" value="1"/>
</dbReference>
<dbReference type="EMBL" id="CP128399">
    <property type="protein sequence ID" value="WJW67534.1"/>
    <property type="molecule type" value="Genomic_DNA"/>
</dbReference>
<feature type="domain" description="Sulfatase-modifying factor enzyme-like" evidence="3">
    <location>
        <begin position="293"/>
        <end position="524"/>
    </location>
</feature>
<gene>
    <name evidence="4" type="ORF">HXX08_07280</name>
    <name evidence="5" type="ORF">OZ401_000801</name>
</gene>
<dbReference type="EMBL" id="JACATZ010000001">
    <property type="protein sequence ID" value="NWJ45665.1"/>
    <property type="molecule type" value="Genomic_DNA"/>
</dbReference>
<dbReference type="SUPFAM" id="SSF56436">
    <property type="entry name" value="C-type lectin-like"/>
    <property type="match status" value="1"/>
</dbReference>
<dbReference type="PANTHER" id="PTHR23150">
    <property type="entry name" value="SULFATASE MODIFYING FACTOR 1, 2"/>
    <property type="match status" value="1"/>
</dbReference>
<dbReference type="Proteomes" id="UP000521676">
    <property type="component" value="Unassembled WGS sequence"/>
</dbReference>
<keyword evidence="2" id="KW-0472">Membrane</keyword>
<evidence type="ECO:0000313" key="6">
    <source>
        <dbReference type="Proteomes" id="UP000521676"/>
    </source>
</evidence>
<evidence type="ECO:0000313" key="5">
    <source>
        <dbReference type="EMBL" id="WJW67534.1"/>
    </source>
</evidence>
<feature type="region of interest" description="Disordered" evidence="1">
    <location>
        <begin position="164"/>
        <end position="186"/>
    </location>
</feature>
<reference evidence="5" key="2">
    <citation type="journal article" date="2024" name="Nature">
        <title>Anoxygenic phototroph of the Chloroflexota uses a type I reaction centre.</title>
        <authorList>
            <person name="Tsuji J.M."/>
            <person name="Shaw N.A."/>
            <person name="Nagashima S."/>
            <person name="Venkiteswaran J.J."/>
            <person name="Schiff S.L."/>
            <person name="Watanabe T."/>
            <person name="Fukui M."/>
            <person name="Hanada S."/>
            <person name="Tank M."/>
            <person name="Neufeld J.D."/>
        </authorList>
    </citation>
    <scope>NUCLEOTIDE SEQUENCE</scope>
    <source>
        <strain evidence="5">L227-S17</strain>
    </source>
</reference>
<dbReference type="RefSeq" id="WP_341469428.1">
    <property type="nucleotide sequence ID" value="NZ_CP128399.1"/>
</dbReference>
<dbReference type="AlphaFoldDB" id="A0A8T7M3B5"/>